<feature type="domain" description="ARF7 effector protein C-terminal" evidence="1">
    <location>
        <begin position="87"/>
        <end position="198"/>
    </location>
</feature>
<dbReference type="EMBL" id="CADEPM010000003">
    <property type="protein sequence ID" value="CAB3401590.1"/>
    <property type="molecule type" value="Genomic_DNA"/>
</dbReference>
<dbReference type="OrthoDB" id="5782578at2759"/>
<evidence type="ECO:0000313" key="2">
    <source>
        <dbReference type="EMBL" id="CAB3401590.1"/>
    </source>
</evidence>
<proteinExistence type="predicted"/>
<sequence>MSANDILAGIANNIGEMLDHEFEASTSTPEVAMEIDNPVMAVDDTTEIMEFFGGGTSEEMANSDMSYQQNLQNSLLTRARRPCKMAREIQSLSFRNPGSEMSKFLPDSVDILSRTRGRRTNATTKPNYEDGEEEFPMYHERAGKLVVRKNGETNQYDMCDCLRVECSGCHWPCSSCKSKKCGFQCRQSRREVIAKIEEMCTTSDASAHQIVLNPYMDLSLASD</sequence>
<comment type="caution">
    <text evidence="2">The sequence shown here is derived from an EMBL/GenBank/DDBJ whole genome shotgun (WGS) entry which is preliminary data.</text>
</comment>
<dbReference type="Proteomes" id="UP000494206">
    <property type="component" value="Unassembled WGS sequence"/>
</dbReference>
<gene>
    <name evidence="2" type="ORF">CBOVIS_LOCUS4318</name>
</gene>
<dbReference type="PANTHER" id="PTHR46536">
    <property type="entry name" value="ARL14 EFFECTOR PROTEIN"/>
    <property type="match status" value="1"/>
</dbReference>
<protein>
    <recommendedName>
        <fullName evidence="1">ARF7 effector protein C-terminal domain-containing protein</fullName>
    </recommendedName>
</protein>
<reference evidence="2 3" key="1">
    <citation type="submission" date="2020-04" db="EMBL/GenBank/DDBJ databases">
        <authorList>
            <person name="Laetsch R D."/>
            <person name="Stevens L."/>
            <person name="Kumar S."/>
            <person name="Blaxter L. M."/>
        </authorList>
    </citation>
    <scope>NUCLEOTIDE SEQUENCE [LARGE SCALE GENOMIC DNA]</scope>
</reference>
<dbReference type="Pfam" id="PF14949">
    <property type="entry name" value="ARF7EP_C"/>
    <property type="match status" value="1"/>
</dbReference>
<evidence type="ECO:0000313" key="3">
    <source>
        <dbReference type="Proteomes" id="UP000494206"/>
    </source>
</evidence>
<dbReference type="InterPro" id="IPR029264">
    <property type="entry name" value="ARF7EP_C"/>
</dbReference>
<dbReference type="AlphaFoldDB" id="A0A8S1EQ18"/>
<evidence type="ECO:0000259" key="1">
    <source>
        <dbReference type="Pfam" id="PF14949"/>
    </source>
</evidence>
<accession>A0A8S1EQ18</accession>
<dbReference type="PANTHER" id="PTHR46536:SF3">
    <property type="entry name" value="ARF7 EFFECTOR PROTEIN C-TERMINAL DOMAIN-CONTAINING PROTEIN"/>
    <property type="match status" value="1"/>
</dbReference>
<keyword evidence="3" id="KW-1185">Reference proteome</keyword>
<name>A0A8S1EQ18_9PELO</name>
<organism evidence="2 3">
    <name type="scientific">Caenorhabditis bovis</name>
    <dbReference type="NCBI Taxonomy" id="2654633"/>
    <lineage>
        <taxon>Eukaryota</taxon>
        <taxon>Metazoa</taxon>
        <taxon>Ecdysozoa</taxon>
        <taxon>Nematoda</taxon>
        <taxon>Chromadorea</taxon>
        <taxon>Rhabditida</taxon>
        <taxon>Rhabditina</taxon>
        <taxon>Rhabditomorpha</taxon>
        <taxon>Rhabditoidea</taxon>
        <taxon>Rhabditidae</taxon>
        <taxon>Peloderinae</taxon>
        <taxon>Caenorhabditis</taxon>
    </lineage>
</organism>